<dbReference type="EMBL" id="OU963866">
    <property type="protein sequence ID" value="CAH0772589.1"/>
    <property type="molecule type" value="Genomic_DNA"/>
</dbReference>
<accession>A0A9P0CAF7</accession>
<feature type="region of interest" description="Disordered" evidence="1">
    <location>
        <begin position="123"/>
        <end position="283"/>
    </location>
</feature>
<reference evidence="2" key="1">
    <citation type="submission" date="2021-12" db="EMBL/GenBank/DDBJ databases">
        <authorList>
            <person name="King R."/>
        </authorList>
    </citation>
    <scope>NUCLEOTIDE SEQUENCE</scope>
</reference>
<name>A0A9P0CAF7_BEMTA</name>
<feature type="region of interest" description="Disordered" evidence="1">
    <location>
        <begin position="67"/>
        <end position="109"/>
    </location>
</feature>
<feature type="compositionally biased region" description="Basic and acidic residues" evidence="1">
    <location>
        <begin position="221"/>
        <end position="248"/>
    </location>
</feature>
<evidence type="ECO:0000313" key="3">
    <source>
        <dbReference type="Proteomes" id="UP001152759"/>
    </source>
</evidence>
<keyword evidence="3" id="KW-1185">Reference proteome</keyword>
<feature type="compositionally biased region" description="Basic and acidic residues" evidence="1">
    <location>
        <begin position="164"/>
        <end position="213"/>
    </location>
</feature>
<sequence>MPGRWESSGRPLFVRTVWIKGIRHVVLSKNDPLLREMVPDIPFRAGHVSAPTSEPALLPSPISAPSMTSACSSALTSSTEPLPESFAEPVSENRARAGRRGGLSQNEQGQKVLLARTNAVGRVGAGPAALPPDRRGASDGGAEPALGPRHEVAGPVGEEPPGDDDGRRAGEGEAVAGRETREEVRQEPERELEHHQHAVRHDVDGRHEDRRQPAAEASPDDPIRAERVGEGYGRQDEQGLRTEKEQLRHPAPRLARLSRALSTDHDRRCDENQASRFRSAHHGDRLPLRRKRGVFLSVL</sequence>
<dbReference type="AlphaFoldDB" id="A0A9P0CAF7"/>
<organism evidence="2 3">
    <name type="scientific">Bemisia tabaci</name>
    <name type="common">Sweetpotato whitefly</name>
    <name type="synonym">Aleurodes tabaci</name>
    <dbReference type="NCBI Taxonomy" id="7038"/>
    <lineage>
        <taxon>Eukaryota</taxon>
        <taxon>Metazoa</taxon>
        <taxon>Ecdysozoa</taxon>
        <taxon>Arthropoda</taxon>
        <taxon>Hexapoda</taxon>
        <taxon>Insecta</taxon>
        <taxon>Pterygota</taxon>
        <taxon>Neoptera</taxon>
        <taxon>Paraneoptera</taxon>
        <taxon>Hemiptera</taxon>
        <taxon>Sternorrhyncha</taxon>
        <taxon>Aleyrodoidea</taxon>
        <taxon>Aleyrodidae</taxon>
        <taxon>Aleyrodinae</taxon>
        <taxon>Bemisia</taxon>
    </lineage>
</organism>
<gene>
    <name evidence="2" type="ORF">BEMITA_LOCUS9179</name>
</gene>
<dbReference type="Proteomes" id="UP001152759">
    <property type="component" value="Chromosome 5"/>
</dbReference>
<evidence type="ECO:0000313" key="2">
    <source>
        <dbReference type="EMBL" id="CAH0772589.1"/>
    </source>
</evidence>
<feature type="compositionally biased region" description="Basic and acidic residues" evidence="1">
    <location>
        <begin position="262"/>
        <end position="273"/>
    </location>
</feature>
<protein>
    <submittedName>
        <fullName evidence="2">Uncharacterized protein</fullName>
    </submittedName>
</protein>
<proteinExistence type="predicted"/>
<feature type="compositionally biased region" description="Low complexity" evidence="1">
    <location>
        <begin position="67"/>
        <end position="79"/>
    </location>
</feature>
<evidence type="ECO:0000256" key="1">
    <source>
        <dbReference type="SAM" id="MobiDB-lite"/>
    </source>
</evidence>